<keyword evidence="6 7" id="KW-0067">ATP-binding</keyword>
<dbReference type="EMBL" id="CP071793">
    <property type="protein sequence ID" value="QTD50396.1"/>
    <property type="molecule type" value="Genomic_DNA"/>
</dbReference>
<evidence type="ECO:0000313" key="11">
    <source>
        <dbReference type="EMBL" id="QTD50396.1"/>
    </source>
</evidence>
<feature type="domain" description="GHMP kinase C-terminal" evidence="10">
    <location>
        <begin position="216"/>
        <end position="266"/>
    </location>
</feature>
<keyword evidence="2 7" id="KW-0808">Transferase</keyword>
<dbReference type="KEGG" id="scor:J3U87_32835"/>
<evidence type="ECO:0000256" key="8">
    <source>
        <dbReference type="NCBIfam" id="TIGR00191"/>
    </source>
</evidence>
<accession>A0A8A4TKC8</accession>
<dbReference type="GO" id="GO:0009088">
    <property type="term" value="P:threonine biosynthetic process"/>
    <property type="evidence" value="ECO:0007669"/>
    <property type="project" value="UniProtKB-UniRule"/>
</dbReference>
<dbReference type="InterPro" id="IPR020568">
    <property type="entry name" value="Ribosomal_Su5_D2-typ_SF"/>
</dbReference>
<dbReference type="InterPro" id="IPR036554">
    <property type="entry name" value="GHMP_kinase_C_sf"/>
</dbReference>
<dbReference type="InterPro" id="IPR014721">
    <property type="entry name" value="Ribsml_uS5_D2-typ_fold_subgr"/>
</dbReference>
<keyword evidence="7" id="KW-0963">Cytoplasm</keyword>
<comment type="catalytic activity">
    <reaction evidence="7">
        <text>L-homoserine + ATP = O-phospho-L-homoserine + ADP + H(+)</text>
        <dbReference type="Rhea" id="RHEA:13985"/>
        <dbReference type="ChEBI" id="CHEBI:15378"/>
        <dbReference type="ChEBI" id="CHEBI:30616"/>
        <dbReference type="ChEBI" id="CHEBI:57476"/>
        <dbReference type="ChEBI" id="CHEBI:57590"/>
        <dbReference type="ChEBI" id="CHEBI:456216"/>
        <dbReference type="EC" id="2.7.1.39"/>
    </reaction>
</comment>
<dbReference type="UniPathway" id="UPA00050">
    <property type="reaction ID" value="UER00064"/>
</dbReference>
<dbReference type="InterPro" id="IPR006204">
    <property type="entry name" value="GHMP_kinase_N_dom"/>
</dbReference>
<dbReference type="NCBIfam" id="TIGR00191">
    <property type="entry name" value="thrB"/>
    <property type="match status" value="1"/>
</dbReference>
<dbReference type="PIRSF" id="PIRSF000676">
    <property type="entry name" value="Homoser_kin"/>
    <property type="match status" value="1"/>
</dbReference>
<keyword evidence="12" id="KW-1185">Reference proteome</keyword>
<dbReference type="EC" id="2.7.1.39" evidence="7 8"/>
<evidence type="ECO:0000256" key="4">
    <source>
        <dbReference type="ARBA" id="ARBA00022741"/>
    </source>
</evidence>
<evidence type="ECO:0000259" key="10">
    <source>
        <dbReference type="Pfam" id="PF08544"/>
    </source>
</evidence>
<keyword evidence="4 7" id="KW-0547">Nucleotide-binding</keyword>
<dbReference type="SUPFAM" id="SSF55060">
    <property type="entry name" value="GHMP Kinase, C-terminal domain"/>
    <property type="match status" value="1"/>
</dbReference>
<dbReference type="GO" id="GO:0005737">
    <property type="term" value="C:cytoplasm"/>
    <property type="evidence" value="ECO:0007669"/>
    <property type="project" value="UniProtKB-SubCell"/>
</dbReference>
<dbReference type="HAMAP" id="MF_00384">
    <property type="entry name" value="Homoser_kinase"/>
    <property type="match status" value="1"/>
</dbReference>
<dbReference type="PANTHER" id="PTHR20861">
    <property type="entry name" value="HOMOSERINE/4-DIPHOSPHOCYTIDYL-2-C-METHYL-D-ERYTHRITOL KINASE"/>
    <property type="match status" value="1"/>
</dbReference>
<dbReference type="Gene3D" id="3.30.70.890">
    <property type="entry name" value="GHMP kinase, C-terminal domain"/>
    <property type="match status" value="1"/>
</dbReference>
<feature type="binding site" evidence="7">
    <location>
        <begin position="87"/>
        <end position="97"/>
    </location>
    <ligand>
        <name>ATP</name>
        <dbReference type="ChEBI" id="CHEBI:30616"/>
    </ligand>
</feature>
<dbReference type="AlphaFoldDB" id="A0A8A4TKC8"/>
<evidence type="ECO:0000313" key="12">
    <source>
        <dbReference type="Proteomes" id="UP000663929"/>
    </source>
</evidence>
<organism evidence="11 12">
    <name type="scientific">Sulfidibacter corallicola</name>
    <dbReference type="NCBI Taxonomy" id="2818388"/>
    <lineage>
        <taxon>Bacteria</taxon>
        <taxon>Pseudomonadati</taxon>
        <taxon>Acidobacteriota</taxon>
        <taxon>Holophagae</taxon>
        <taxon>Acanthopleuribacterales</taxon>
        <taxon>Acanthopleuribacteraceae</taxon>
        <taxon>Sulfidibacter</taxon>
    </lineage>
</organism>
<name>A0A8A4TKC8_SULCO</name>
<comment type="subcellular location">
    <subcellularLocation>
        <location evidence="7">Cytoplasm</location>
    </subcellularLocation>
</comment>
<dbReference type="InterPro" id="IPR000870">
    <property type="entry name" value="Homoserine_kinase"/>
</dbReference>
<evidence type="ECO:0000256" key="7">
    <source>
        <dbReference type="HAMAP-Rule" id="MF_00384"/>
    </source>
</evidence>
<dbReference type="PANTHER" id="PTHR20861:SF1">
    <property type="entry name" value="HOMOSERINE KINASE"/>
    <property type="match status" value="1"/>
</dbReference>
<dbReference type="Proteomes" id="UP000663929">
    <property type="component" value="Chromosome"/>
</dbReference>
<evidence type="ECO:0000256" key="2">
    <source>
        <dbReference type="ARBA" id="ARBA00022679"/>
    </source>
</evidence>
<evidence type="ECO:0000256" key="1">
    <source>
        <dbReference type="ARBA" id="ARBA00022605"/>
    </source>
</evidence>
<keyword evidence="5 7" id="KW-0418">Kinase</keyword>
<dbReference type="InterPro" id="IPR013750">
    <property type="entry name" value="GHMP_kinase_C_dom"/>
</dbReference>
<dbReference type="GO" id="GO:0004413">
    <property type="term" value="F:homoserine kinase activity"/>
    <property type="evidence" value="ECO:0007669"/>
    <property type="project" value="UniProtKB-UniRule"/>
</dbReference>
<gene>
    <name evidence="7 11" type="primary">thrB</name>
    <name evidence="11" type="ORF">J3U87_32835</name>
</gene>
<protein>
    <recommendedName>
        <fullName evidence="7 8">Homoserine kinase</fullName>
        <shortName evidence="7">HK</shortName>
        <shortName evidence="7">HSK</shortName>
        <ecNumber evidence="7 8">2.7.1.39</ecNumber>
    </recommendedName>
</protein>
<dbReference type="GO" id="GO:0005524">
    <property type="term" value="F:ATP binding"/>
    <property type="evidence" value="ECO:0007669"/>
    <property type="project" value="UniProtKB-UniRule"/>
</dbReference>
<evidence type="ECO:0000259" key="9">
    <source>
        <dbReference type="Pfam" id="PF00288"/>
    </source>
</evidence>
<keyword evidence="3 7" id="KW-0791">Threonine biosynthesis</keyword>
<evidence type="ECO:0000256" key="5">
    <source>
        <dbReference type="ARBA" id="ARBA00022777"/>
    </source>
</evidence>
<reference evidence="11" key="1">
    <citation type="submission" date="2021-03" db="EMBL/GenBank/DDBJ databases">
        <title>Acanthopleuribacteraceae sp. M133.</title>
        <authorList>
            <person name="Wang G."/>
        </authorList>
    </citation>
    <scope>NUCLEOTIDE SEQUENCE</scope>
    <source>
        <strain evidence="11">M133</strain>
    </source>
</reference>
<dbReference type="Gene3D" id="3.30.230.10">
    <property type="match status" value="1"/>
</dbReference>
<dbReference type="Pfam" id="PF08544">
    <property type="entry name" value="GHMP_kinases_C"/>
    <property type="match status" value="1"/>
</dbReference>
<dbReference type="RefSeq" id="WP_237380056.1">
    <property type="nucleotide sequence ID" value="NZ_CP071793.1"/>
</dbReference>
<evidence type="ECO:0000256" key="3">
    <source>
        <dbReference type="ARBA" id="ARBA00022697"/>
    </source>
</evidence>
<dbReference type="SUPFAM" id="SSF54211">
    <property type="entry name" value="Ribosomal protein S5 domain 2-like"/>
    <property type="match status" value="1"/>
</dbReference>
<keyword evidence="1 7" id="KW-0028">Amino-acid biosynthesis</keyword>
<sequence>MENFRVSAPATSGNLGPGFDELGLAYDLRLEVVAKRAKHFEAQTVGEGAEDLPTDGSNLILASYREMCSALNVSAPPLSIEVRNPIPICGGLGSSATALVCGMALAYRVHGREVDRESIFQRAAAAEGHPDNVAPSVFGGLNRCGGQAWHFTSARVPIHPAIRVLLVTPDARADTATMREALPCAWPEEDRHANMALTENLVKGLAEGQPEGLVCSQQDRLHQPYRFPLQPKSERIFKYLCDHPHIAGSFLSGSGPTVAGWVLDKPDLTAETFRGSIEGLVGPVRIWMVSVDHEGLLVGTG</sequence>
<dbReference type="PRINTS" id="PR00958">
    <property type="entry name" value="HOMSERKINASE"/>
</dbReference>
<comment type="similarity">
    <text evidence="7">Belongs to the GHMP kinase family. Homoserine kinase subfamily.</text>
</comment>
<feature type="domain" description="GHMP kinase N-terminal" evidence="9">
    <location>
        <begin position="58"/>
        <end position="140"/>
    </location>
</feature>
<proteinExistence type="inferred from homology"/>
<comment type="pathway">
    <text evidence="7">Amino-acid biosynthesis; L-threonine biosynthesis; L-threonine from L-aspartate: step 4/5.</text>
</comment>
<dbReference type="Pfam" id="PF00288">
    <property type="entry name" value="GHMP_kinases_N"/>
    <property type="match status" value="1"/>
</dbReference>
<evidence type="ECO:0000256" key="6">
    <source>
        <dbReference type="ARBA" id="ARBA00022840"/>
    </source>
</evidence>
<comment type="function">
    <text evidence="7">Catalyzes the ATP-dependent phosphorylation of L-homoserine to L-homoserine phosphate.</text>
</comment>